<accession>A0A3M8ARE3</accession>
<comment type="caution">
    <text evidence="7">The sequence shown here is derived from an EMBL/GenBank/DDBJ whole genome shotgun (WGS) entry which is preliminary data.</text>
</comment>
<dbReference type="PANTHER" id="PTHR43335:SF4">
    <property type="entry name" value="ABC TRANSPORTER, ATP-BINDING PROTEIN"/>
    <property type="match status" value="1"/>
</dbReference>
<gene>
    <name evidence="6" type="ORF">BAG01nite_43130</name>
    <name evidence="7" type="ORF">EB820_15500</name>
</gene>
<evidence type="ECO:0000256" key="2">
    <source>
        <dbReference type="ARBA" id="ARBA00022448"/>
    </source>
</evidence>
<dbReference type="PROSITE" id="PS00211">
    <property type="entry name" value="ABC_TRANSPORTER_1"/>
    <property type="match status" value="1"/>
</dbReference>
<sequence>MAVIETLQLSKRFGDRTVVDQVSLSVRGGEIFGFLGRNGAGKSTFINMLTGIIRPSSGRIRMFGHDVQTEDWKRRIGVLPDYSTFYDSLSAADHLRYFARVKKVGLTHEDCMRILDAVELGEHAARKAKTFSFGMKKKLGIAQAMVGDPEILFLDEPTSGVDVESALHIQELLLRLHQQGKTIFMTSHNLHEVEKICTRIAIMKSGKIASEGSLTELQAAQQAWRQVQVRHSAFSAEEQAALRAFVESLGRNIRWGEGRFQLQVDEEQKVAALVRALVQARVDIYGVNVDVPSLEKIFMQEDGDV</sequence>
<dbReference type="GeneID" id="82813337"/>
<dbReference type="RefSeq" id="WP_005830045.1">
    <property type="nucleotide sequence ID" value="NZ_BJOD01000063.1"/>
</dbReference>
<evidence type="ECO:0000256" key="4">
    <source>
        <dbReference type="ARBA" id="ARBA00022840"/>
    </source>
</evidence>
<organism evidence="7 8">
    <name type="scientific">Brevibacillus agri</name>
    <dbReference type="NCBI Taxonomy" id="51101"/>
    <lineage>
        <taxon>Bacteria</taxon>
        <taxon>Bacillati</taxon>
        <taxon>Bacillota</taxon>
        <taxon>Bacilli</taxon>
        <taxon>Bacillales</taxon>
        <taxon>Paenibacillaceae</taxon>
        <taxon>Brevibacillus</taxon>
    </lineage>
</organism>
<dbReference type="GO" id="GO:0016887">
    <property type="term" value="F:ATP hydrolysis activity"/>
    <property type="evidence" value="ECO:0007669"/>
    <property type="project" value="InterPro"/>
</dbReference>
<evidence type="ECO:0000313" key="6">
    <source>
        <dbReference type="EMBL" id="GED28211.1"/>
    </source>
</evidence>
<proteinExistence type="inferred from homology"/>
<dbReference type="PROSITE" id="PS50893">
    <property type="entry name" value="ABC_TRANSPORTER_2"/>
    <property type="match status" value="1"/>
</dbReference>
<keyword evidence="9" id="KW-1185">Reference proteome</keyword>
<reference evidence="7 8" key="1">
    <citation type="submission" date="2018-10" db="EMBL/GenBank/DDBJ databases">
        <title>Phylogenomics of Brevibacillus.</title>
        <authorList>
            <person name="Dunlap C."/>
        </authorList>
    </citation>
    <scope>NUCLEOTIDE SEQUENCE [LARGE SCALE GENOMIC DNA]</scope>
    <source>
        <strain evidence="7 8">NRRL NRS 1219</strain>
    </source>
</reference>
<keyword evidence="4 7" id="KW-0067">ATP-binding</keyword>
<dbReference type="AlphaFoldDB" id="A0A3M8ARE3"/>
<dbReference type="SUPFAM" id="SSF52540">
    <property type="entry name" value="P-loop containing nucleoside triphosphate hydrolases"/>
    <property type="match status" value="1"/>
</dbReference>
<dbReference type="SMART" id="SM00382">
    <property type="entry name" value="AAA"/>
    <property type="match status" value="1"/>
</dbReference>
<evidence type="ECO:0000313" key="9">
    <source>
        <dbReference type="Proteomes" id="UP000317180"/>
    </source>
</evidence>
<evidence type="ECO:0000313" key="8">
    <source>
        <dbReference type="Proteomes" id="UP000276178"/>
    </source>
</evidence>
<dbReference type="PANTHER" id="PTHR43335">
    <property type="entry name" value="ABC TRANSPORTER, ATP-BINDING PROTEIN"/>
    <property type="match status" value="1"/>
</dbReference>
<dbReference type="InterPro" id="IPR003439">
    <property type="entry name" value="ABC_transporter-like_ATP-bd"/>
</dbReference>
<dbReference type="InterPro" id="IPR003593">
    <property type="entry name" value="AAA+_ATPase"/>
</dbReference>
<dbReference type="GO" id="GO:0005524">
    <property type="term" value="F:ATP binding"/>
    <property type="evidence" value="ECO:0007669"/>
    <property type="project" value="UniProtKB-KW"/>
</dbReference>
<evidence type="ECO:0000313" key="7">
    <source>
        <dbReference type="EMBL" id="RNB53760.1"/>
    </source>
</evidence>
<evidence type="ECO:0000259" key="5">
    <source>
        <dbReference type="PROSITE" id="PS50893"/>
    </source>
</evidence>
<keyword evidence="2" id="KW-0813">Transport</keyword>
<dbReference type="InterPro" id="IPR017871">
    <property type="entry name" value="ABC_transporter-like_CS"/>
</dbReference>
<dbReference type="InterPro" id="IPR027417">
    <property type="entry name" value="P-loop_NTPase"/>
</dbReference>
<name>A0A3M8ARE3_9BACL</name>
<comment type="similarity">
    <text evidence="1">Belongs to the ABC transporter superfamily.</text>
</comment>
<keyword evidence="3" id="KW-0547">Nucleotide-binding</keyword>
<feature type="domain" description="ABC transporter" evidence="5">
    <location>
        <begin position="4"/>
        <end position="230"/>
    </location>
</feature>
<dbReference type="Proteomes" id="UP000317180">
    <property type="component" value="Unassembled WGS sequence"/>
</dbReference>
<dbReference type="OrthoDB" id="9804819at2"/>
<dbReference type="Pfam" id="PF00005">
    <property type="entry name" value="ABC_tran"/>
    <property type="match status" value="1"/>
</dbReference>
<protein>
    <submittedName>
        <fullName evidence="7">ABC transporter ATP-binding protein</fullName>
    </submittedName>
</protein>
<dbReference type="CDD" id="cd03230">
    <property type="entry name" value="ABC_DR_subfamily_A"/>
    <property type="match status" value="1"/>
</dbReference>
<dbReference type="Gene3D" id="3.40.50.300">
    <property type="entry name" value="P-loop containing nucleotide triphosphate hydrolases"/>
    <property type="match status" value="1"/>
</dbReference>
<reference evidence="6 9" key="2">
    <citation type="submission" date="2019-06" db="EMBL/GenBank/DDBJ databases">
        <title>Whole genome shotgun sequence of Brevibacillus agri NBRC 15538.</title>
        <authorList>
            <person name="Hosoyama A."/>
            <person name="Uohara A."/>
            <person name="Ohji S."/>
            <person name="Ichikawa N."/>
        </authorList>
    </citation>
    <scope>NUCLEOTIDE SEQUENCE [LARGE SCALE GENOMIC DNA]</scope>
    <source>
        <strain evidence="6 9">NBRC 15538</strain>
    </source>
</reference>
<dbReference type="EMBL" id="BJOD01000063">
    <property type="protein sequence ID" value="GED28211.1"/>
    <property type="molecule type" value="Genomic_DNA"/>
</dbReference>
<evidence type="ECO:0000256" key="3">
    <source>
        <dbReference type="ARBA" id="ARBA00022741"/>
    </source>
</evidence>
<evidence type="ECO:0000256" key="1">
    <source>
        <dbReference type="ARBA" id="ARBA00005417"/>
    </source>
</evidence>
<dbReference type="EMBL" id="RHHN01000046">
    <property type="protein sequence ID" value="RNB53760.1"/>
    <property type="molecule type" value="Genomic_DNA"/>
</dbReference>
<dbReference type="Proteomes" id="UP000276178">
    <property type="component" value="Unassembled WGS sequence"/>
</dbReference>